<sequence>MKQSFDEYAQEYDAWFLNNRNVLYSEVNLVASTLKDAGRVLSVGCGSGLFEMIMAKEYGITVTEGIEPSEGMAAIARKRGMNVTIATAEEADFGSGDYDTILFNGTPSYITDLEGVIRKAYAALPSGGRIILVDVPKESSYGLMYNLAKALGTWEHPLLEGVYPPDPYPIEFVKMANWRTTAEKTALLEKAGFVDLKYAQTLTAHPLCSDLREEQPSEGHDKGDYVAITAFKA</sequence>
<gene>
    <name evidence="1" type="ORF">IAC23_01315</name>
</gene>
<keyword evidence="1" id="KW-0489">Methyltransferase</keyword>
<dbReference type="CDD" id="cd02440">
    <property type="entry name" value="AdoMet_MTases"/>
    <property type="match status" value="1"/>
</dbReference>
<dbReference type="GO" id="GO:0032259">
    <property type="term" value="P:methylation"/>
    <property type="evidence" value="ECO:0007669"/>
    <property type="project" value="UniProtKB-KW"/>
</dbReference>
<protein>
    <submittedName>
        <fullName evidence="1">Class I SAM-dependent methyltransferase</fullName>
    </submittedName>
</protein>
<dbReference type="InterPro" id="IPR029063">
    <property type="entry name" value="SAM-dependent_MTases_sf"/>
</dbReference>
<name>A0A9D9EAG2_9BACT</name>
<proteinExistence type="predicted"/>
<accession>A0A9D9EAG2</accession>
<keyword evidence="1" id="KW-0808">Transferase</keyword>
<evidence type="ECO:0000313" key="2">
    <source>
        <dbReference type="Proteomes" id="UP000823619"/>
    </source>
</evidence>
<dbReference type="GO" id="GO:0008168">
    <property type="term" value="F:methyltransferase activity"/>
    <property type="evidence" value="ECO:0007669"/>
    <property type="project" value="UniProtKB-KW"/>
</dbReference>
<dbReference type="EMBL" id="JADIMO010000016">
    <property type="protein sequence ID" value="MBO8444321.1"/>
    <property type="molecule type" value="Genomic_DNA"/>
</dbReference>
<dbReference type="Pfam" id="PF13489">
    <property type="entry name" value="Methyltransf_23"/>
    <property type="match status" value="1"/>
</dbReference>
<dbReference type="SUPFAM" id="SSF53335">
    <property type="entry name" value="S-adenosyl-L-methionine-dependent methyltransferases"/>
    <property type="match status" value="1"/>
</dbReference>
<organism evidence="1 2">
    <name type="scientific">Candidatus Cryptobacteroides merdavium</name>
    <dbReference type="NCBI Taxonomy" id="2840769"/>
    <lineage>
        <taxon>Bacteria</taxon>
        <taxon>Pseudomonadati</taxon>
        <taxon>Bacteroidota</taxon>
        <taxon>Bacteroidia</taxon>
        <taxon>Bacteroidales</taxon>
        <taxon>Candidatus Cryptobacteroides</taxon>
    </lineage>
</organism>
<reference evidence="1" key="1">
    <citation type="submission" date="2020-10" db="EMBL/GenBank/DDBJ databases">
        <authorList>
            <person name="Gilroy R."/>
        </authorList>
    </citation>
    <scope>NUCLEOTIDE SEQUENCE</scope>
    <source>
        <strain evidence="1">D5-748</strain>
    </source>
</reference>
<dbReference type="Proteomes" id="UP000823619">
    <property type="component" value="Unassembled WGS sequence"/>
</dbReference>
<reference evidence="1" key="2">
    <citation type="journal article" date="2021" name="PeerJ">
        <title>Extensive microbial diversity within the chicken gut microbiome revealed by metagenomics and culture.</title>
        <authorList>
            <person name="Gilroy R."/>
            <person name="Ravi A."/>
            <person name="Getino M."/>
            <person name="Pursley I."/>
            <person name="Horton D.L."/>
            <person name="Alikhan N.F."/>
            <person name="Baker D."/>
            <person name="Gharbi K."/>
            <person name="Hall N."/>
            <person name="Watson M."/>
            <person name="Adriaenssens E.M."/>
            <person name="Foster-Nyarko E."/>
            <person name="Jarju S."/>
            <person name="Secka A."/>
            <person name="Antonio M."/>
            <person name="Oren A."/>
            <person name="Chaudhuri R.R."/>
            <person name="La Ragione R."/>
            <person name="Hildebrand F."/>
            <person name="Pallen M.J."/>
        </authorList>
    </citation>
    <scope>NUCLEOTIDE SEQUENCE</scope>
    <source>
        <strain evidence="1">D5-748</strain>
    </source>
</reference>
<comment type="caution">
    <text evidence="1">The sequence shown here is derived from an EMBL/GenBank/DDBJ whole genome shotgun (WGS) entry which is preliminary data.</text>
</comment>
<dbReference type="PANTHER" id="PTHR43591">
    <property type="entry name" value="METHYLTRANSFERASE"/>
    <property type="match status" value="1"/>
</dbReference>
<evidence type="ECO:0000313" key="1">
    <source>
        <dbReference type="EMBL" id="MBO8444321.1"/>
    </source>
</evidence>
<dbReference type="Gene3D" id="3.40.50.150">
    <property type="entry name" value="Vaccinia Virus protein VP39"/>
    <property type="match status" value="1"/>
</dbReference>
<dbReference type="AlphaFoldDB" id="A0A9D9EAG2"/>